<dbReference type="AlphaFoldDB" id="A0A9J6P648"/>
<dbReference type="EMBL" id="JAGSOJ010000005">
    <property type="protein sequence ID" value="MCM1992314.1"/>
    <property type="molecule type" value="Genomic_DNA"/>
</dbReference>
<dbReference type="SUPFAM" id="SSF47384">
    <property type="entry name" value="Homodimeric domain of signal transducing histidine kinase"/>
    <property type="match status" value="1"/>
</dbReference>
<evidence type="ECO:0000256" key="15">
    <source>
        <dbReference type="SAM" id="Phobius"/>
    </source>
</evidence>
<dbReference type="SUPFAM" id="SSF158472">
    <property type="entry name" value="HAMP domain-like"/>
    <property type="match status" value="1"/>
</dbReference>
<evidence type="ECO:0000256" key="6">
    <source>
        <dbReference type="ARBA" id="ARBA00022679"/>
    </source>
</evidence>
<evidence type="ECO:0000259" key="17">
    <source>
        <dbReference type="PROSITE" id="PS50885"/>
    </source>
</evidence>
<keyword evidence="14" id="KW-0175">Coiled coil</keyword>
<dbReference type="CDD" id="cd00082">
    <property type="entry name" value="HisKA"/>
    <property type="match status" value="1"/>
</dbReference>
<dbReference type="SMART" id="SM00387">
    <property type="entry name" value="HATPase_c"/>
    <property type="match status" value="1"/>
</dbReference>
<dbReference type="GO" id="GO:0005524">
    <property type="term" value="F:ATP binding"/>
    <property type="evidence" value="ECO:0007669"/>
    <property type="project" value="UniProtKB-KW"/>
</dbReference>
<feature type="domain" description="HAMP" evidence="17">
    <location>
        <begin position="189"/>
        <end position="243"/>
    </location>
</feature>
<dbReference type="InterPro" id="IPR004358">
    <property type="entry name" value="Sig_transdc_His_kin-like_C"/>
</dbReference>
<dbReference type="PRINTS" id="PR00344">
    <property type="entry name" value="BCTRLSENSOR"/>
</dbReference>
<evidence type="ECO:0000259" key="16">
    <source>
        <dbReference type="PROSITE" id="PS50109"/>
    </source>
</evidence>
<comment type="catalytic activity">
    <reaction evidence="1">
        <text>ATP + protein L-histidine = ADP + protein N-phospho-L-histidine.</text>
        <dbReference type="EC" id="2.7.13.3"/>
    </reaction>
</comment>
<dbReference type="InterPro" id="IPR003661">
    <property type="entry name" value="HisK_dim/P_dom"/>
</dbReference>
<dbReference type="PANTHER" id="PTHR45528:SF1">
    <property type="entry name" value="SENSOR HISTIDINE KINASE CPXA"/>
    <property type="match status" value="1"/>
</dbReference>
<dbReference type="GO" id="GO:0005886">
    <property type="term" value="C:plasma membrane"/>
    <property type="evidence" value="ECO:0007669"/>
    <property type="project" value="UniProtKB-SubCell"/>
</dbReference>
<reference evidence="18" key="2">
    <citation type="submission" date="2021-04" db="EMBL/GenBank/DDBJ databases">
        <authorList>
            <person name="Dong X."/>
        </authorList>
    </citation>
    <scope>NUCLEOTIDE SEQUENCE</scope>
    <source>
        <strain evidence="18">ZWT</strain>
    </source>
</reference>
<proteinExistence type="predicted"/>
<dbReference type="InterPro" id="IPR036097">
    <property type="entry name" value="HisK_dim/P_sf"/>
</dbReference>
<reference evidence="18" key="1">
    <citation type="journal article" date="2021" name="mSystems">
        <title>Bacteria and Archaea Synergistically Convert Glycine Betaine to Biogenic Methane in the Formosa Cold Seep of the South China Sea.</title>
        <authorList>
            <person name="Li L."/>
            <person name="Zhang W."/>
            <person name="Zhang S."/>
            <person name="Song L."/>
            <person name="Sun Q."/>
            <person name="Zhang H."/>
            <person name="Xiang H."/>
            <person name="Dong X."/>
        </authorList>
    </citation>
    <scope>NUCLEOTIDE SEQUENCE</scope>
    <source>
        <strain evidence="18">ZWT</strain>
    </source>
</reference>
<gene>
    <name evidence="18" type="ORF">KDK92_21530</name>
</gene>
<sequence>MKFKYKIVLMCLTIYTVALLSINFLISKNTYDKMLNTEITRNLNIEETIYLNLAFNLKYNSSIEKSNSSFHSFSEYFVNTFGNSTLLLSIVTSSGANIASNYSNNISLDKSELNDIKKLERSFILKHIDKTYYMIVYHKFNFNGKQYHLKTIRDISVVDNISKENSRLILNISLVVSIIIIILTLILTSILMNPINKLTSIVKYISSGNYSKRIELKHNKNDEIGQLSNYFNVMADVIEDKISTLENENQRKENFINNLSHEIRTPLTSIIGFSDLLQQKDYDKPSFDKGLNFINSEGKRLLNISKLLLHIARLKQEELEFETIDSSILLNEIYNTMKIKYKDSNILIKLQLSHENYLFNINKDMITLTICNLIDNAFNASKEDSSILFGTKEYDNKPCIFVQDFGIGMKDDDIKKIFDPFYRIDKARSRETGGAGLGLSICMEIMNLHNGKIIVESELDKGTTFYLLF</sequence>
<dbReference type="CDD" id="cd06225">
    <property type="entry name" value="HAMP"/>
    <property type="match status" value="1"/>
</dbReference>
<feature type="domain" description="Histidine kinase" evidence="16">
    <location>
        <begin position="258"/>
        <end position="469"/>
    </location>
</feature>
<dbReference type="RefSeq" id="WP_250861471.1">
    <property type="nucleotide sequence ID" value="NZ_JAGSOJ010000005.1"/>
</dbReference>
<evidence type="ECO:0000256" key="7">
    <source>
        <dbReference type="ARBA" id="ARBA00022692"/>
    </source>
</evidence>
<dbReference type="Pfam" id="PF00512">
    <property type="entry name" value="HisKA"/>
    <property type="match status" value="1"/>
</dbReference>
<name>A0A9J6P648_9CLOT</name>
<dbReference type="SMART" id="SM00388">
    <property type="entry name" value="HisKA"/>
    <property type="match status" value="1"/>
</dbReference>
<feature type="transmembrane region" description="Helical" evidence="15">
    <location>
        <begin position="6"/>
        <end position="26"/>
    </location>
</feature>
<evidence type="ECO:0000256" key="10">
    <source>
        <dbReference type="ARBA" id="ARBA00022840"/>
    </source>
</evidence>
<keyword evidence="19" id="KW-1185">Reference proteome</keyword>
<keyword evidence="8" id="KW-0547">Nucleotide-binding</keyword>
<dbReference type="InterPro" id="IPR050398">
    <property type="entry name" value="HssS/ArlS-like"/>
</dbReference>
<evidence type="ECO:0000256" key="3">
    <source>
        <dbReference type="ARBA" id="ARBA00012438"/>
    </source>
</evidence>
<evidence type="ECO:0000256" key="12">
    <source>
        <dbReference type="ARBA" id="ARBA00023012"/>
    </source>
</evidence>
<dbReference type="EC" id="2.7.13.3" evidence="3"/>
<evidence type="ECO:0000313" key="19">
    <source>
        <dbReference type="Proteomes" id="UP001056429"/>
    </source>
</evidence>
<dbReference type="GO" id="GO:0000155">
    <property type="term" value="F:phosphorelay sensor kinase activity"/>
    <property type="evidence" value="ECO:0007669"/>
    <property type="project" value="InterPro"/>
</dbReference>
<dbReference type="Gene3D" id="3.30.565.10">
    <property type="entry name" value="Histidine kinase-like ATPase, C-terminal domain"/>
    <property type="match status" value="1"/>
</dbReference>
<keyword evidence="6" id="KW-0808">Transferase</keyword>
<evidence type="ECO:0000256" key="8">
    <source>
        <dbReference type="ARBA" id="ARBA00022741"/>
    </source>
</evidence>
<dbReference type="PROSITE" id="PS50109">
    <property type="entry name" value="HIS_KIN"/>
    <property type="match status" value="1"/>
</dbReference>
<dbReference type="FunFam" id="3.30.565.10:FF:000006">
    <property type="entry name" value="Sensor histidine kinase WalK"/>
    <property type="match status" value="1"/>
</dbReference>
<feature type="transmembrane region" description="Helical" evidence="15">
    <location>
        <begin position="168"/>
        <end position="192"/>
    </location>
</feature>
<dbReference type="InterPro" id="IPR036890">
    <property type="entry name" value="HATPase_C_sf"/>
</dbReference>
<dbReference type="InterPro" id="IPR003594">
    <property type="entry name" value="HATPase_dom"/>
</dbReference>
<keyword evidence="7 15" id="KW-0812">Transmembrane</keyword>
<evidence type="ECO:0000256" key="14">
    <source>
        <dbReference type="SAM" id="Coils"/>
    </source>
</evidence>
<keyword evidence="12" id="KW-0902">Two-component regulatory system</keyword>
<evidence type="ECO:0000256" key="4">
    <source>
        <dbReference type="ARBA" id="ARBA00022475"/>
    </source>
</evidence>
<dbReference type="FunFam" id="1.10.287.130:FF:000001">
    <property type="entry name" value="Two-component sensor histidine kinase"/>
    <property type="match status" value="1"/>
</dbReference>
<dbReference type="CDD" id="cd00075">
    <property type="entry name" value="HATPase"/>
    <property type="match status" value="1"/>
</dbReference>
<dbReference type="InterPro" id="IPR003660">
    <property type="entry name" value="HAMP_dom"/>
</dbReference>
<keyword evidence="9 18" id="KW-0418">Kinase</keyword>
<feature type="coiled-coil region" evidence="14">
    <location>
        <begin position="235"/>
        <end position="262"/>
    </location>
</feature>
<evidence type="ECO:0000256" key="9">
    <source>
        <dbReference type="ARBA" id="ARBA00022777"/>
    </source>
</evidence>
<comment type="subcellular location">
    <subcellularLocation>
        <location evidence="2">Cell membrane</location>
        <topology evidence="2">Multi-pass membrane protein</topology>
    </subcellularLocation>
</comment>
<dbReference type="Pfam" id="PF00672">
    <property type="entry name" value="HAMP"/>
    <property type="match status" value="1"/>
</dbReference>
<evidence type="ECO:0000256" key="13">
    <source>
        <dbReference type="ARBA" id="ARBA00023136"/>
    </source>
</evidence>
<keyword evidence="11 15" id="KW-1133">Transmembrane helix</keyword>
<keyword evidence="13 15" id="KW-0472">Membrane</keyword>
<dbReference type="Pfam" id="PF02518">
    <property type="entry name" value="HATPase_c"/>
    <property type="match status" value="1"/>
</dbReference>
<dbReference type="SMART" id="SM00304">
    <property type="entry name" value="HAMP"/>
    <property type="match status" value="1"/>
</dbReference>
<keyword evidence="10" id="KW-0067">ATP-binding</keyword>
<dbReference type="PANTHER" id="PTHR45528">
    <property type="entry name" value="SENSOR HISTIDINE KINASE CPXA"/>
    <property type="match status" value="1"/>
</dbReference>
<evidence type="ECO:0000256" key="11">
    <source>
        <dbReference type="ARBA" id="ARBA00022989"/>
    </source>
</evidence>
<dbReference type="PROSITE" id="PS50885">
    <property type="entry name" value="HAMP"/>
    <property type="match status" value="1"/>
</dbReference>
<comment type="caution">
    <text evidence="18">The sequence shown here is derived from an EMBL/GenBank/DDBJ whole genome shotgun (WGS) entry which is preliminary data.</text>
</comment>
<evidence type="ECO:0000256" key="5">
    <source>
        <dbReference type="ARBA" id="ARBA00022553"/>
    </source>
</evidence>
<dbReference type="Gene3D" id="6.10.340.10">
    <property type="match status" value="1"/>
</dbReference>
<dbReference type="Proteomes" id="UP001056429">
    <property type="component" value="Unassembled WGS sequence"/>
</dbReference>
<accession>A0A9J6P648</accession>
<keyword evidence="4" id="KW-1003">Cell membrane</keyword>
<evidence type="ECO:0000256" key="1">
    <source>
        <dbReference type="ARBA" id="ARBA00000085"/>
    </source>
</evidence>
<evidence type="ECO:0000256" key="2">
    <source>
        <dbReference type="ARBA" id="ARBA00004651"/>
    </source>
</evidence>
<protein>
    <recommendedName>
        <fullName evidence="3">histidine kinase</fullName>
        <ecNumber evidence="3">2.7.13.3</ecNumber>
    </recommendedName>
</protein>
<dbReference type="InterPro" id="IPR005467">
    <property type="entry name" value="His_kinase_dom"/>
</dbReference>
<dbReference type="SUPFAM" id="SSF55874">
    <property type="entry name" value="ATPase domain of HSP90 chaperone/DNA topoisomerase II/histidine kinase"/>
    <property type="match status" value="1"/>
</dbReference>
<evidence type="ECO:0000313" key="18">
    <source>
        <dbReference type="EMBL" id="MCM1992314.1"/>
    </source>
</evidence>
<organism evidence="18 19">
    <name type="scientific">Oceanirhabdus seepicola</name>
    <dbReference type="NCBI Taxonomy" id="2828781"/>
    <lineage>
        <taxon>Bacteria</taxon>
        <taxon>Bacillati</taxon>
        <taxon>Bacillota</taxon>
        <taxon>Clostridia</taxon>
        <taxon>Eubacteriales</taxon>
        <taxon>Clostridiaceae</taxon>
        <taxon>Oceanirhabdus</taxon>
    </lineage>
</organism>
<dbReference type="Gene3D" id="1.10.287.130">
    <property type="match status" value="1"/>
</dbReference>
<keyword evidence="5" id="KW-0597">Phosphoprotein</keyword>